<keyword evidence="13" id="KW-1185">Reference proteome</keyword>
<dbReference type="GO" id="GO:0071555">
    <property type="term" value="P:cell wall organization"/>
    <property type="evidence" value="ECO:0007669"/>
    <property type="project" value="UniProtKB-KW"/>
</dbReference>
<dbReference type="Proteomes" id="UP000184300">
    <property type="component" value="Unassembled WGS sequence"/>
</dbReference>
<name>A0A1L9VQI7_ASPGL</name>
<keyword evidence="5" id="KW-0326">Glycosidase</keyword>
<dbReference type="PANTHER" id="PTHR31297">
    <property type="entry name" value="GLUCAN ENDO-1,6-BETA-GLUCOSIDASE B"/>
    <property type="match status" value="1"/>
</dbReference>
<dbReference type="GO" id="GO:0009251">
    <property type="term" value="P:glucan catabolic process"/>
    <property type="evidence" value="ECO:0007669"/>
    <property type="project" value="TreeGrafter"/>
</dbReference>
<evidence type="ECO:0000256" key="5">
    <source>
        <dbReference type="ARBA" id="ARBA00023295"/>
    </source>
</evidence>
<evidence type="ECO:0000256" key="10">
    <source>
        <dbReference type="SAM" id="MobiDB-lite"/>
    </source>
</evidence>
<keyword evidence="11" id="KW-0472">Membrane</keyword>
<proteinExistence type="inferred from homology"/>
<keyword evidence="4" id="KW-0119">Carbohydrate metabolism</keyword>
<feature type="compositionally biased region" description="Basic and acidic residues" evidence="10">
    <location>
        <begin position="139"/>
        <end position="150"/>
    </location>
</feature>
<evidence type="ECO:0000256" key="4">
    <source>
        <dbReference type="ARBA" id="ARBA00023277"/>
    </source>
</evidence>
<evidence type="ECO:0000313" key="12">
    <source>
        <dbReference type="EMBL" id="OJJ86198.1"/>
    </source>
</evidence>
<dbReference type="VEuPathDB" id="FungiDB:ASPGLDRAFT_122065"/>
<gene>
    <name evidence="12" type="ORF">ASPGLDRAFT_122065</name>
</gene>
<dbReference type="InterPro" id="IPR050386">
    <property type="entry name" value="Glycosyl_hydrolase_5"/>
</dbReference>
<evidence type="ECO:0000256" key="8">
    <source>
        <dbReference type="ARBA" id="ARBA00036824"/>
    </source>
</evidence>
<keyword evidence="3" id="KW-0325">Glycoprotein</keyword>
<feature type="region of interest" description="Disordered" evidence="10">
    <location>
        <begin position="195"/>
        <end position="218"/>
    </location>
</feature>
<dbReference type="OrthoDB" id="62120at2759"/>
<accession>A0A1L9VQI7</accession>
<evidence type="ECO:0000256" key="3">
    <source>
        <dbReference type="ARBA" id="ARBA00023180"/>
    </source>
</evidence>
<keyword evidence="11" id="KW-0812">Transmembrane</keyword>
<evidence type="ECO:0000256" key="9">
    <source>
        <dbReference type="ARBA" id="ARBA00038929"/>
    </source>
</evidence>
<dbReference type="PANTHER" id="PTHR31297:SF34">
    <property type="entry name" value="GLUCAN 1,3-BETA-GLUCOSIDASE 2"/>
    <property type="match status" value="1"/>
</dbReference>
<keyword evidence="2" id="KW-0378">Hydrolase</keyword>
<comment type="similarity">
    <text evidence="1">Belongs to the glycosyl hydrolase 5 (cellulase A) family.</text>
</comment>
<dbReference type="AlphaFoldDB" id="A0A1L9VQI7"/>
<feature type="transmembrane region" description="Helical" evidence="11">
    <location>
        <begin position="252"/>
        <end position="274"/>
    </location>
</feature>
<organism evidence="12 13">
    <name type="scientific">Aspergillus glaucus CBS 516.65</name>
    <dbReference type="NCBI Taxonomy" id="1160497"/>
    <lineage>
        <taxon>Eukaryota</taxon>
        <taxon>Fungi</taxon>
        <taxon>Dikarya</taxon>
        <taxon>Ascomycota</taxon>
        <taxon>Pezizomycotina</taxon>
        <taxon>Eurotiomycetes</taxon>
        <taxon>Eurotiomycetidae</taxon>
        <taxon>Eurotiales</taxon>
        <taxon>Aspergillaceae</taxon>
        <taxon>Aspergillus</taxon>
        <taxon>Aspergillus subgen. Aspergillus</taxon>
    </lineage>
</organism>
<dbReference type="EC" id="3.2.1.58" evidence="9"/>
<evidence type="ECO:0000256" key="7">
    <source>
        <dbReference type="ARBA" id="ARBA00023326"/>
    </source>
</evidence>
<evidence type="ECO:0000256" key="1">
    <source>
        <dbReference type="ARBA" id="ARBA00005641"/>
    </source>
</evidence>
<dbReference type="Gene3D" id="3.20.20.80">
    <property type="entry name" value="Glycosidases"/>
    <property type="match status" value="1"/>
</dbReference>
<keyword evidence="11" id="KW-1133">Transmembrane helix</keyword>
<evidence type="ECO:0000313" key="13">
    <source>
        <dbReference type="Proteomes" id="UP000184300"/>
    </source>
</evidence>
<dbReference type="GO" id="GO:0004338">
    <property type="term" value="F:glucan exo-1,3-beta-glucosidase activity"/>
    <property type="evidence" value="ECO:0007669"/>
    <property type="project" value="UniProtKB-EC"/>
</dbReference>
<dbReference type="STRING" id="1160497.A0A1L9VQI7"/>
<dbReference type="EMBL" id="KV878893">
    <property type="protein sequence ID" value="OJJ86198.1"/>
    <property type="molecule type" value="Genomic_DNA"/>
</dbReference>
<evidence type="ECO:0000256" key="6">
    <source>
        <dbReference type="ARBA" id="ARBA00023316"/>
    </source>
</evidence>
<evidence type="ECO:0000256" key="11">
    <source>
        <dbReference type="SAM" id="Phobius"/>
    </source>
</evidence>
<feature type="compositionally biased region" description="Basic and acidic residues" evidence="10">
    <location>
        <begin position="1"/>
        <end position="34"/>
    </location>
</feature>
<dbReference type="GeneID" id="34456545"/>
<comment type="catalytic activity">
    <reaction evidence="8">
        <text>Successive hydrolysis of beta-D-glucose units from the non-reducing ends of (1-&gt;3)-beta-D-glucans, releasing alpha-glucose.</text>
        <dbReference type="EC" id="3.2.1.58"/>
    </reaction>
</comment>
<feature type="region of interest" description="Disordered" evidence="10">
    <location>
        <begin position="1"/>
        <end position="64"/>
    </location>
</feature>
<evidence type="ECO:0000256" key="2">
    <source>
        <dbReference type="ARBA" id="ARBA00022801"/>
    </source>
</evidence>
<dbReference type="InterPro" id="IPR017853">
    <property type="entry name" value="GH"/>
</dbReference>
<feature type="region of interest" description="Disordered" evidence="10">
    <location>
        <begin position="88"/>
        <end position="158"/>
    </location>
</feature>
<keyword evidence="7" id="KW-0624">Polysaccharide degradation</keyword>
<protein>
    <recommendedName>
        <fullName evidence="9">glucan 1,3-beta-glucosidase</fullName>
        <ecNumber evidence="9">3.2.1.58</ecNumber>
    </recommendedName>
</protein>
<dbReference type="GO" id="GO:0005576">
    <property type="term" value="C:extracellular region"/>
    <property type="evidence" value="ECO:0007669"/>
    <property type="project" value="TreeGrafter"/>
</dbReference>
<feature type="compositionally biased region" description="Acidic residues" evidence="10">
    <location>
        <begin position="36"/>
        <end position="48"/>
    </location>
</feature>
<dbReference type="GO" id="GO:0009986">
    <property type="term" value="C:cell surface"/>
    <property type="evidence" value="ECO:0007669"/>
    <property type="project" value="TreeGrafter"/>
</dbReference>
<dbReference type="FunFam" id="3.20.20.80:FF:000033">
    <property type="entry name" value="Glucan 1,3-beta-glucosidase A"/>
    <property type="match status" value="1"/>
</dbReference>
<sequence>MPRQYRRDRDSDPDLPYHDPQYRHDNHDNDRYDDNNNNEDYEYDSNDEDPTRDTDYRPNFGFNSRLPFNLRGFVPVWNDPDGYDEHDVYGNDNDGLGHDGNGYGYESRRSVGPEESATKHQSADSSNSAAHLLAGQYQTEDRGNPDESLRAGKRRSQRKQALLGGLGLGAGAAAQDITRDRPKGRIVSGAHLEEGRGQVRQRSGAFPVPVPGGDGGGGGGAGEELLRKEGNWNGSTVSSTKVDRPFYKRKRWWLGMAILLLILAAIAVPVAVVMTRKHTNNKHTTSADSDANSDSDDNAPANLNLKGITRDSIPSSAKGTILDPFTWYDTTDFNVTYTNHTVGGLPLIGLNSTWDDSAQANEHVPPLNESFPYGTQPIRGVNLGGWLSLEPFIVPSFFDKYDDWEGIVDEYTLTQRLGDSANATLEKHYAKFITEQDFADIRDAGLDHVRIQYSYWAIKTFDKDDEPYVSQIAWRYLLRAIEYCRKYGLRVNLDLHGLVGSQNGWNHSGREGSIGWLNGTDGSLNRKRSLELHDSLSKFFAQDRYRNIVTIYGLVNEPLMLELPIKDVLEWTTEVTKLVQGNNITAWISFHDGFLNLSKWKKMLKGDDVPDNLLLDTHQYTIFNTGQIVLKHADRVNLVCNDWWHMIREINTTDAGWGPTICGEWSAADTDCAPYLNDVGRGTRWEGTFSSGDSTQYCPTADSKKCSCTNANANPATYSDGYKKFLQTYAEAQMSAFETAQGWFYWTWKTERAAQWSYSTAWKGGFMPKKAYEPAFRCGDDVPDFGDLPEYY</sequence>
<reference evidence="13" key="1">
    <citation type="journal article" date="2017" name="Genome Biol.">
        <title>Comparative genomics reveals high biological diversity and specific adaptations in the industrially and medically important fungal genus Aspergillus.</title>
        <authorList>
            <person name="de Vries R.P."/>
            <person name="Riley R."/>
            <person name="Wiebenga A."/>
            <person name="Aguilar-Osorio G."/>
            <person name="Amillis S."/>
            <person name="Uchima C.A."/>
            <person name="Anderluh G."/>
            <person name="Asadollahi M."/>
            <person name="Askin M."/>
            <person name="Barry K."/>
            <person name="Battaglia E."/>
            <person name="Bayram O."/>
            <person name="Benocci T."/>
            <person name="Braus-Stromeyer S.A."/>
            <person name="Caldana C."/>
            <person name="Canovas D."/>
            <person name="Cerqueira G.C."/>
            <person name="Chen F."/>
            <person name="Chen W."/>
            <person name="Choi C."/>
            <person name="Clum A."/>
            <person name="Dos Santos R.A."/>
            <person name="Damasio A.R."/>
            <person name="Diallinas G."/>
            <person name="Emri T."/>
            <person name="Fekete E."/>
            <person name="Flipphi M."/>
            <person name="Freyberg S."/>
            <person name="Gallo A."/>
            <person name="Gournas C."/>
            <person name="Habgood R."/>
            <person name="Hainaut M."/>
            <person name="Harispe M.L."/>
            <person name="Henrissat B."/>
            <person name="Hilden K.S."/>
            <person name="Hope R."/>
            <person name="Hossain A."/>
            <person name="Karabika E."/>
            <person name="Karaffa L."/>
            <person name="Karanyi Z."/>
            <person name="Krasevec N."/>
            <person name="Kuo A."/>
            <person name="Kusch H."/>
            <person name="LaButti K."/>
            <person name="Lagendijk E.L."/>
            <person name="Lapidus A."/>
            <person name="Levasseur A."/>
            <person name="Lindquist E."/>
            <person name="Lipzen A."/>
            <person name="Logrieco A.F."/>
            <person name="MacCabe A."/>
            <person name="Maekelae M.R."/>
            <person name="Malavazi I."/>
            <person name="Melin P."/>
            <person name="Meyer V."/>
            <person name="Mielnichuk N."/>
            <person name="Miskei M."/>
            <person name="Molnar A.P."/>
            <person name="Mule G."/>
            <person name="Ngan C.Y."/>
            <person name="Orejas M."/>
            <person name="Orosz E."/>
            <person name="Ouedraogo J.P."/>
            <person name="Overkamp K.M."/>
            <person name="Park H.-S."/>
            <person name="Perrone G."/>
            <person name="Piumi F."/>
            <person name="Punt P.J."/>
            <person name="Ram A.F."/>
            <person name="Ramon A."/>
            <person name="Rauscher S."/>
            <person name="Record E."/>
            <person name="Riano-Pachon D.M."/>
            <person name="Robert V."/>
            <person name="Roehrig J."/>
            <person name="Ruller R."/>
            <person name="Salamov A."/>
            <person name="Salih N.S."/>
            <person name="Samson R.A."/>
            <person name="Sandor E."/>
            <person name="Sanguinetti M."/>
            <person name="Schuetze T."/>
            <person name="Sepcic K."/>
            <person name="Shelest E."/>
            <person name="Sherlock G."/>
            <person name="Sophianopoulou V."/>
            <person name="Squina F.M."/>
            <person name="Sun H."/>
            <person name="Susca A."/>
            <person name="Todd R.B."/>
            <person name="Tsang A."/>
            <person name="Unkles S.E."/>
            <person name="van de Wiele N."/>
            <person name="van Rossen-Uffink D."/>
            <person name="Oliveira J.V."/>
            <person name="Vesth T.C."/>
            <person name="Visser J."/>
            <person name="Yu J.-H."/>
            <person name="Zhou M."/>
            <person name="Andersen M.R."/>
            <person name="Archer D.B."/>
            <person name="Baker S.E."/>
            <person name="Benoit I."/>
            <person name="Brakhage A.A."/>
            <person name="Braus G.H."/>
            <person name="Fischer R."/>
            <person name="Frisvad J.C."/>
            <person name="Goldman G.H."/>
            <person name="Houbraken J."/>
            <person name="Oakley B."/>
            <person name="Pocsi I."/>
            <person name="Scazzocchio C."/>
            <person name="Seiboth B."/>
            <person name="vanKuyk P.A."/>
            <person name="Wortman J."/>
            <person name="Dyer P.S."/>
            <person name="Grigoriev I.V."/>
        </authorList>
    </citation>
    <scope>NUCLEOTIDE SEQUENCE [LARGE SCALE GENOMIC DNA]</scope>
    <source>
        <strain evidence="13">CBS 516.65</strain>
    </source>
</reference>
<feature type="region of interest" description="Disordered" evidence="10">
    <location>
        <begin position="279"/>
        <end position="307"/>
    </location>
</feature>
<feature type="compositionally biased region" description="Basic and acidic residues" evidence="10">
    <location>
        <begin position="106"/>
        <end position="122"/>
    </location>
</feature>
<dbReference type="SUPFAM" id="SSF51445">
    <property type="entry name" value="(Trans)glycosidases"/>
    <property type="match status" value="1"/>
</dbReference>
<keyword evidence="6" id="KW-0961">Cell wall biogenesis/degradation</keyword>
<dbReference type="RefSeq" id="XP_022402892.1">
    <property type="nucleotide sequence ID" value="XM_022540284.1"/>
</dbReference>